<reference evidence="2" key="1">
    <citation type="submission" date="2007-04" db="EMBL/GenBank/DDBJ databases">
        <authorList>
            <consortium name="The Broad Institute Genome Sequencing Platform"/>
            <person name="Birren B."/>
            <person name="Lander E."/>
            <person name="Galagan J."/>
            <person name="Nusbaum C."/>
            <person name="Devon K."/>
            <person name="Ma L.-J."/>
            <person name="Jaffe D."/>
            <person name="Butler J."/>
            <person name="Alvarez P."/>
            <person name="Gnerre S."/>
            <person name="Grabherr M."/>
            <person name="Kleber M."/>
            <person name="Mauceli E."/>
            <person name="Brockman W."/>
            <person name="MacCallum I.A."/>
            <person name="Young S."/>
            <person name="LaButti K."/>
            <person name="DeCaprio D."/>
            <person name="Crawford M."/>
            <person name="Koehrsen M."/>
            <person name="Engels R."/>
            <person name="Montgomery P."/>
            <person name="Pearson M."/>
            <person name="Howarth C."/>
            <person name="Larson L."/>
            <person name="White J."/>
            <person name="O'Leary S."/>
            <person name="Kodira C."/>
            <person name="Zeng Q."/>
            <person name="Yandava C."/>
            <person name="Alvarado L."/>
            <person name="Kistler C."/>
            <person name="Shim W.-B."/>
            <person name="Kang S."/>
            <person name="Woloshuk C."/>
        </authorList>
    </citation>
    <scope>NUCLEOTIDE SEQUENCE</scope>
    <source>
        <strain evidence="2">4287</strain>
    </source>
</reference>
<proteinExistence type="predicted"/>
<feature type="region of interest" description="Disordered" evidence="1">
    <location>
        <begin position="1"/>
        <end position="23"/>
    </location>
</feature>
<evidence type="ECO:0000313" key="3">
    <source>
        <dbReference type="Proteomes" id="UP000009097"/>
    </source>
</evidence>
<feature type="compositionally biased region" description="Basic and acidic residues" evidence="1">
    <location>
        <begin position="92"/>
        <end position="105"/>
    </location>
</feature>
<dbReference type="EMBL" id="DS231696">
    <property type="protein sequence ID" value="KNA94920.1"/>
    <property type="molecule type" value="Genomic_DNA"/>
</dbReference>
<reference evidence="2" key="2">
    <citation type="journal article" date="2010" name="Nature">
        <title>Comparative genomics reveals mobile pathogenicity chromosomes in Fusarium.</title>
        <authorList>
            <person name="Ma L.J."/>
            <person name="van der Does H.C."/>
            <person name="Borkovich K.A."/>
            <person name="Coleman J.J."/>
            <person name="Daboussi M.J."/>
            <person name="Di Pietro A."/>
            <person name="Dufresne M."/>
            <person name="Freitag M."/>
            <person name="Grabherr M."/>
            <person name="Henrissat B."/>
            <person name="Houterman P.M."/>
            <person name="Kang S."/>
            <person name="Shim W.B."/>
            <person name="Woloshuk C."/>
            <person name="Xie X."/>
            <person name="Xu J.R."/>
            <person name="Antoniw J."/>
            <person name="Baker S.E."/>
            <person name="Bluhm B.H."/>
            <person name="Breakspear A."/>
            <person name="Brown D.W."/>
            <person name="Butchko R.A."/>
            <person name="Chapman S."/>
            <person name="Coulson R."/>
            <person name="Coutinho P.M."/>
            <person name="Danchin E.G."/>
            <person name="Diener A."/>
            <person name="Gale L.R."/>
            <person name="Gardiner D.M."/>
            <person name="Goff S."/>
            <person name="Hammond-Kosack K.E."/>
            <person name="Hilburn K."/>
            <person name="Hua-Van A."/>
            <person name="Jonkers W."/>
            <person name="Kazan K."/>
            <person name="Kodira C.D."/>
            <person name="Koehrsen M."/>
            <person name="Kumar L."/>
            <person name="Lee Y.H."/>
            <person name="Li L."/>
            <person name="Manners J.M."/>
            <person name="Miranda-Saavedra D."/>
            <person name="Mukherjee M."/>
            <person name="Park G."/>
            <person name="Park J."/>
            <person name="Park S.Y."/>
            <person name="Proctor R.H."/>
            <person name="Regev A."/>
            <person name="Ruiz-Roldan M.C."/>
            <person name="Sain D."/>
            <person name="Sakthikumar S."/>
            <person name="Sykes S."/>
            <person name="Schwartz D.C."/>
            <person name="Turgeon B.G."/>
            <person name="Wapinski I."/>
            <person name="Yoder O."/>
            <person name="Young S."/>
            <person name="Zeng Q."/>
            <person name="Zhou S."/>
            <person name="Galagan J."/>
            <person name="Cuomo C.A."/>
            <person name="Kistler H.C."/>
            <person name="Rep M."/>
        </authorList>
    </citation>
    <scope>NUCLEOTIDE SEQUENCE [LARGE SCALE GENOMIC DNA]</scope>
    <source>
        <strain evidence="2">4287</strain>
    </source>
</reference>
<dbReference type="Proteomes" id="UP000009097">
    <property type="component" value="Unassembled WGS sequence"/>
</dbReference>
<dbReference type="AlphaFoldDB" id="A0A0J9U9Z7"/>
<evidence type="ECO:0000256" key="1">
    <source>
        <dbReference type="SAM" id="MobiDB-lite"/>
    </source>
</evidence>
<dbReference type="VEuPathDB" id="FungiDB:FOXG_17936"/>
<name>A0A0J9U9Z7_FUSO4</name>
<evidence type="ECO:0000313" key="2">
    <source>
        <dbReference type="EMBL" id="KNA94920.1"/>
    </source>
</evidence>
<organism evidence="2 3">
    <name type="scientific">Fusarium oxysporum f. sp. lycopersici (strain 4287 / CBS 123668 / FGSC 9935 / NRRL 34936)</name>
    <name type="common">Fusarium vascular wilt of tomato</name>
    <dbReference type="NCBI Taxonomy" id="426428"/>
    <lineage>
        <taxon>Eukaryota</taxon>
        <taxon>Fungi</taxon>
        <taxon>Dikarya</taxon>
        <taxon>Ascomycota</taxon>
        <taxon>Pezizomycotina</taxon>
        <taxon>Sordariomycetes</taxon>
        <taxon>Hypocreomycetidae</taxon>
        <taxon>Hypocreales</taxon>
        <taxon>Nectriaceae</taxon>
        <taxon>Fusarium</taxon>
        <taxon>Fusarium oxysporum species complex</taxon>
    </lineage>
</organism>
<protein>
    <submittedName>
        <fullName evidence="2">Uncharacterized protein</fullName>
    </submittedName>
</protein>
<gene>
    <name evidence="2" type="ORF">FOXG_17936</name>
</gene>
<dbReference type="GeneID" id="28958642"/>
<accession>A0A0J9U9Z7</accession>
<feature type="region of interest" description="Disordered" evidence="1">
    <location>
        <begin position="73"/>
        <end position="105"/>
    </location>
</feature>
<dbReference type="RefSeq" id="XP_018232966.1">
    <property type="nucleotide sequence ID" value="XM_018397954.1"/>
</dbReference>
<feature type="compositionally biased region" description="Basic residues" evidence="1">
    <location>
        <begin position="81"/>
        <end position="91"/>
    </location>
</feature>
<dbReference type="KEGG" id="fox:FOXG_17936"/>
<sequence length="105" mass="11994">MLMRFMPTGTQGNDSRNEKNKQSLVPHIAIPKWYQVARGMVSSFIPRPCTPIPLLLGEAVCNALKRQQITEKTPTAIQNLKHSKHNTHDRKRNGETKHIRAMHES</sequence>